<keyword evidence="1" id="KW-1133">Transmembrane helix</keyword>
<dbReference type="InterPro" id="IPR010897">
    <property type="entry name" value="Spore_II_P"/>
</dbReference>
<keyword evidence="1" id="KW-0472">Membrane</keyword>
<dbReference type="Gene3D" id="3.40.630.40">
    <property type="entry name" value="Zn-dependent exopeptidases"/>
    <property type="match status" value="1"/>
</dbReference>
<keyword evidence="1" id="KW-0812">Transmembrane</keyword>
<feature type="transmembrane region" description="Helical" evidence="1">
    <location>
        <begin position="7"/>
        <end position="28"/>
    </location>
</feature>
<evidence type="ECO:0000313" key="3">
    <source>
        <dbReference type="Proteomes" id="UP001501459"/>
    </source>
</evidence>
<name>A0ABP3J723_9BACI</name>
<dbReference type="Pfam" id="PF07454">
    <property type="entry name" value="SpoIIP"/>
    <property type="match status" value="1"/>
</dbReference>
<organism evidence="2 3">
    <name type="scientific">Lentibacillus halophilus</name>
    <dbReference type="NCBI Taxonomy" id="295065"/>
    <lineage>
        <taxon>Bacteria</taxon>
        <taxon>Bacillati</taxon>
        <taxon>Bacillota</taxon>
        <taxon>Bacilli</taxon>
        <taxon>Bacillales</taxon>
        <taxon>Bacillaceae</taxon>
        <taxon>Lentibacillus</taxon>
    </lineage>
</organism>
<evidence type="ECO:0000313" key="2">
    <source>
        <dbReference type="EMBL" id="GAA0443987.1"/>
    </source>
</evidence>
<keyword evidence="3" id="KW-1185">Reference proteome</keyword>
<dbReference type="Proteomes" id="UP001501459">
    <property type="component" value="Unassembled WGS sequence"/>
</dbReference>
<protein>
    <submittedName>
        <fullName evidence="2">Stage II sporulation protein P</fullName>
    </submittedName>
</protein>
<evidence type="ECO:0000256" key="1">
    <source>
        <dbReference type="SAM" id="Phobius"/>
    </source>
</evidence>
<dbReference type="RefSeq" id="WP_343753008.1">
    <property type="nucleotide sequence ID" value="NZ_BAAADM010000054.1"/>
</dbReference>
<comment type="caution">
    <text evidence="2">The sequence shown here is derived from an EMBL/GenBank/DDBJ whole genome shotgun (WGS) entry which is preliminary data.</text>
</comment>
<reference evidence="3" key="1">
    <citation type="journal article" date="2019" name="Int. J. Syst. Evol. Microbiol.">
        <title>The Global Catalogue of Microorganisms (GCM) 10K type strain sequencing project: providing services to taxonomists for standard genome sequencing and annotation.</title>
        <authorList>
            <consortium name="The Broad Institute Genomics Platform"/>
            <consortium name="The Broad Institute Genome Sequencing Center for Infectious Disease"/>
            <person name="Wu L."/>
            <person name="Ma J."/>
        </authorList>
    </citation>
    <scope>NUCLEOTIDE SEQUENCE [LARGE SCALE GENOMIC DNA]</scope>
    <source>
        <strain evidence="3">JCM 12149</strain>
    </source>
</reference>
<gene>
    <name evidence="2" type="ORF">GCM10008983_21590</name>
</gene>
<dbReference type="EMBL" id="BAAADM010000054">
    <property type="protein sequence ID" value="GAA0443987.1"/>
    <property type="molecule type" value="Genomic_DNA"/>
</dbReference>
<dbReference type="SUPFAM" id="SSF53187">
    <property type="entry name" value="Zn-dependent exopeptidases"/>
    <property type="match status" value="1"/>
</dbReference>
<sequence>MNLKWKYHILGYLAAMIIIFLLISFISLSKSQQRFFHLPIVNELTESVLISESLLLMMSSEIPQLENNLKANNITAPDLSSLLFEFSSGITPHNFTTLLGVTLPGMNAFSNGIQTEGSGTAMAIESPPPDFEKLLEDETKQTTSEQEEEDIQSKENANVFIYHSHAWEAFLPLMDDKNKKPSEASSIKDDENIVQVGSMLTKQLEKQGVTAVHDKTNVTAKLHERGWDFNDSYKFSRQTLQEVTASNHSVDYFIDVHRDAQRKDATTVTINGKSYAKLYFVVGTGHKDYEQNLAFAKTMSRMINEKYPNLSKGVYPKSKSEGNGIYNQDVSKRSMLVEFGGVDNTRNELRNASAALADVIQDHQKRQNAEKVSNPQ</sequence>
<dbReference type="NCBIfam" id="TIGR02867">
    <property type="entry name" value="spore_II_P"/>
    <property type="match status" value="1"/>
</dbReference>
<proteinExistence type="predicted"/>
<accession>A0ABP3J723</accession>